<reference evidence="2 3" key="1">
    <citation type="submission" date="2019-08" db="EMBL/GenBank/DDBJ databases">
        <authorList>
            <person name="Khan S.A."/>
            <person name="Jeon C.O."/>
            <person name="Jeong S.E."/>
        </authorList>
    </citation>
    <scope>NUCLEOTIDE SEQUENCE [LARGE SCALE GENOMIC DNA]</scope>
    <source>
        <strain evidence="3">IMCC1728</strain>
    </source>
</reference>
<comment type="caution">
    <text evidence="2">The sequence shown here is derived from an EMBL/GenBank/DDBJ whole genome shotgun (WGS) entry which is preliminary data.</text>
</comment>
<dbReference type="InterPro" id="IPR000073">
    <property type="entry name" value="AB_hydrolase_1"/>
</dbReference>
<sequence>MTAPTGSANPAAAFYAANPSARLLGTTLRVVDRLAPGLGTRGALRLFFTPLPWKLAARRPLPAPWQLTHWPFEGVRVAMHRRADLEPGRPVVLLVHGWAGHAGQMRRLGDALAAAGFDPVLLDLPAHGRSGGWRSTLPQFARAVFAAASRLGPLHGVVAHSLGALAALHAAARGLPVQRLALISPSAPPAQFIGWFARSFGLPAGLGDRMREQIERREGVALAEFEPAWLGERIGQPALLLHDEADRIAPFAASERLAAALRDASLRAHGGLGHRRILDDDAVAAAVVGHLR</sequence>
<name>A0A5C6U564_9BURK</name>
<dbReference type="InterPro" id="IPR051044">
    <property type="entry name" value="MAG_DAG_Lipase"/>
</dbReference>
<evidence type="ECO:0000313" key="3">
    <source>
        <dbReference type="Proteomes" id="UP000321832"/>
    </source>
</evidence>
<dbReference type="Proteomes" id="UP000321832">
    <property type="component" value="Unassembled WGS sequence"/>
</dbReference>
<keyword evidence="3" id="KW-1185">Reference proteome</keyword>
<dbReference type="Gene3D" id="3.40.50.1820">
    <property type="entry name" value="alpha/beta hydrolase"/>
    <property type="match status" value="1"/>
</dbReference>
<dbReference type="SUPFAM" id="SSF53474">
    <property type="entry name" value="alpha/beta-Hydrolases"/>
    <property type="match status" value="1"/>
</dbReference>
<proteinExistence type="predicted"/>
<organism evidence="2 3">
    <name type="scientific">Piscinibacter aquaticus</name>
    <dbReference type="NCBI Taxonomy" id="392597"/>
    <lineage>
        <taxon>Bacteria</taxon>
        <taxon>Pseudomonadati</taxon>
        <taxon>Pseudomonadota</taxon>
        <taxon>Betaproteobacteria</taxon>
        <taxon>Burkholderiales</taxon>
        <taxon>Sphaerotilaceae</taxon>
        <taxon>Piscinibacter</taxon>
    </lineage>
</organism>
<dbReference type="EMBL" id="VOPW01000001">
    <property type="protein sequence ID" value="TXC66966.1"/>
    <property type="molecule type" value="Genomic_DNA"/>
</dbReference>
<dbReference type="Pfam" id="PF00561">
    <property type="entry name" value="Abhydrolase_1"/>
    <property type="match status" value="1"/>
</dbReference>
<dbReference type="AlphaFoldDB" id="A0A5C6U564"/>
<evidence type="ECO:0000313" key="2">
    <source>
        <dbReference type="EMBL" id="TXC66966.1"/>
    </source>
</evidence>
<dbReference type="PANTHER" id="PTHR11614">
    <property type="entry name" value="PHOSPHOLIPASE-RELATED"/>
    <property type="match status" value="1"/>
</dbReference>
<protein>
    <submittedName>
        <fullName evidence="2">Lysophospholipase</fullName>
    </submittedName>
</protein>
<gene>
    <name evidence="2" type="ORF">FSC37_17935</name>
</gene>
<feature type="domain" description="AB hydrolase-1" evidence="1">
    <location>
        <begin position="90"/>
        <end position="245"/>
    </location>
</feature>
<evidence type="ECO:0000259" key="1">
    <source>
        <dbReference type="Pfam" id="PF00561"/>
    </source>
</evidence>
<dbReference type="InterPro" id="IPR029058">
    <property type="entry name" value="AB_hydrolase_fold"/>
</dbReference>
<accession>A0A5C6U564</accession>